<organism evidence="1 2">
    <name type="scientific">Mythimna loreyi</name>
    <dbReference type="NCBI Taxonomy" id="667449"/>
    <lineage>
        <taxon>Eukaryota</taxon>
        <taxon>Metazoa</taxon>
        <taxon>Ecdysozoa</taxon>
        <taxon>Arthropoda</taxon>
        <taxon>Hexapoda</taxon>
        <taxon>Insecta</taxon>
        <taxon>Pterygota</taxon>
        <taxon>Neoptera</taxon>
        <taxon>Endopterygota</taxon>
        <taxon>Lepidoptera</taxon>
        <taxon>Glossata</taxon>
        <taxon>Ditrysia</taxon>
        <taxon>Noctuoidea</taxon>
        <taxon>Noctuidae</taxon>
        <taxon>Noctuinae</taxon>
        <taxon>Hadenini</taxon>
        <taxon>Mythimna</taxon>
    </lineage>
</organism>
<gene>
    <name evidence="1" type="ORF">PYW08_002736</name>
</gene>
<dbReference type="EMBL" id="CM056789">
    <property type="protein sequence ID" value="KAJ8718499.1"/>
    <property type="molecule type" value="Genomic_DNA"/>
</dbReference>
<name>A0ACC2QIR1_9NEOP</name>
<keyword evidence="2" id="KW-1185">Reference proteome</keyword>
<reference evidence="1" key="1">
    <citation type="submission" date="2023-03" db="EMBL/GenBank/DDBJ databases">
        <title>Chromosome-level genomes of two armyworms, Mythimna separata and Mythimna loreyi, provide insights into the biosynthesis and reception of sex pheromones.</title>
        <authorList>
            <person name="Zhao H."/>
        </authorList>
    </citation>
    <scope>NUCLEOTIDE SEQUENCE</scope>
    <source>
        <strain evidence="1">BeijingLab</strain>
    </source>
</reference>
<proteinExistence type="predicted"/>
<protein>
    <submittedName>
        <fullName evidence="1">Uncharacterized protein</fullName>
    </submittedName>
</protein>
<comment type="caution">
    <text evidence="1">The sequence shown here is derived from an EMBL/GenBank/DDBJ whole genome shotgun (WGS) entry which is preliminary data.</text>
</comment>
<accession>A0ACC2QIR1</accession>
<sequence length="162" mass="17463">MPGSKKPLPMRKSASCQVVTFVSHVNSSSSETSASSSLSSENDTPLRRFNRILRTSVARHWPHFKRNNARALSRSRGRSVSDTGLCEIVEKGPDVAYLDIQAVSPRRSLQTIGNESIDVPALFITSAGGSSSVGAEEASDGSDAERPRRGHHLRVPTPALPQ</sequence>
<evidence type="ECO:0000313" key="2">
    <source>
        <dbReference type="Proteomes" id="UP001231649"/>
    </source>
</evidence>
<dbReference type="Proteomes" id="UP001231649">
    <property type="component" value="Chromosome 13"/>
</dbReference>
<evidence type="ECO:0000313" key="1">
    <source>
        <dbReference type="EMBL" id="KAJ8718499.1"/>
    </source>
</evidence>